<comment type="caution">
    <text evidence="11">The sequence shown here is derived from an EMBL/GenBank/DDBJ whole genome shotgun (WGS) entry which is preliminary data.</text>
</comment>
<name>A0ABP8Q937_9BACT</name>
<keyword evidence="12" id="KW-1185">Reference proteome</keyword>
<comment type="subcellular location">
    <subcellularLocation>
        <location evidence="2">Membrane</location>
        <topology evidence="2">Multi-pass membrane protein</topology>
    </subcellularLocation>
</comment>
<dbReference type="PRINTS" id="PR01386">
    <property type="entry name" value="CCMCBIOGNSIS"/>
</dbReference>
<dbReference type="InterPro" id="IPR003557">
    <property type="entry name" value="Cyt_c_biogenesis_CcmC"/>
</dbReference>
<comment type="function">
    <text evidence="1">Required for the export of heme to the periplasm for the biogenesis of c-type cytochromes.</text>
</comment>
<feature type="transmembrane region" description="Helical" evidence="9">
    <location>
        <begin position="149"/>
        <end position="169"/>
    </location>
</feature>
<evidence type="ECO:0000259" key="10">
    <source>
        <dbReference type="Pfam" id="PF01578"/>
    </source>
</evidence>
<proteinExistence type="inferred from homology"/>
<dbReference type="EMBL" id="BAABGQ010000006">
    <property type="protein sequence ID" value="GAA4499611.1"/>
    <property type="molecule type" value="Genomic_DNA"/>
</dbReference>
<dbReference type="PANTHER" id="PTHR30071">
    <property type="entry name" value="HEME EXPORTER PROTEIN C"/>
    <property type="match status" value="1"/>
</dbReference>
<feature type="transmembrane region" description="Helical" evidence="9">
    <location>
        <begin position="117"/>
        <end position="137"/>
    </location>
</feature>
<dbReference type="PANTHER" id="PTHR30071:SF1">
    <property type="entry name" value="CYTOCHROME B_B6 PROTEIN-RELATED"/>
    <property type="match status" value="1"/>
</dbReference>
<keyword evidence="8 9" id="KW-0472">Membrane</keyword>
<feature type="transmembrane region" description="Helical" evidence="9">
    <location>
        <begin position="195"/>
        <end position="219"/>
    </location>
</feature>
<protein>
    <recommendedName>
        <fullName evidence="4">Heme exporter protein C</fullName>
    </recommendedName>
</protein>
<gene>
    <name evidence="11" type="primary">ccsA</name>
    <name evidence="11" type="ORF">GCM10023172_18490</name>
</gene>
<dbReference type="InterPro" id="IPR002541">
    <property type="entry name" value="Cyt_c_assembly"/>
</dbReference>
<feature type="transmembrane region" description="Helical" evidence="9">
    <location>
        <begin position="88"/>
        <end position="105"/>
    </location>
</feature>
<dbReference type="Proteomes" id="UP001501243">
    <property type="component" value="Unassembled WGS sequence"/>
</dbReference>
<evidence type="ECO:0000256" key="5">
    <source>
        <dbReference type="ARBA" id="ARBA00022692"/>
    </source>
</evidence>
<feature type="domain" description="Cytochrome c assembly protein" evidence="10">
    <location>
        <begin position="11"/>
        <end position="157"/>
    </location>
</feature>
<evidence type="ECO:0000256" key="4">
    <source>
        <dbReference type="ARBA" id="ARBA00016463"/>
    </source>
</evidence>
<evidence type="ECO:0000313" key="11">
    <source>
        <dbReference type="EMBL" id="GAA4499611.1"/>
    </source>
</evidence>
<feature type="transmembrane region" description="Helical" evidence="9">
    <location>
        <begin position="45"/>
        <end position="67"/>
    </location>
</feature>
<evidence type="ECO:0000256" key="1">
    <source>
        <dbReference type="ARBA" id="ARBA00002442"/>
    </source>
</evidence>
<dbReference type="Pfam" id="PF01578">
    <property type="entry name" value="Cytochrom_C_asm"/>
    <property type="match status" value="1"/>
</dbReference>
<evidence type="ECO:0000256" key="8">
    <source>
        <dbReference type="ARBA" id="ARBA00023136"/>
    </source>
</evidence>
<feature type="transmembrane region" description="Helical" evidence="9">
    <location>
        <begin position="12"/>
        <end position="33"/>
    </location>
</feature>
<dbReference type="InterPro" id="IPR045062">
    <property type="entry name" value="Cyt_c_biogenesis_CcsA/CcmC"/>
</dbReference>
<sequence>MAELNFKPMKWWKYLAIVLLLYTAVMGLLGHVPRLAILNETERNLYFHVPMWFGMTIILLASVVNSIRYLRNPSPRLDILAHESAKTGILLGVLGLMTGSLWARYTWGTWWTTDVKLNGAAVTMLIYLAYLVLRGAVQDEQQRARLSAIYNIFAFAAAIPLLFIMPRLASASLHPGMGGNPGFSKYDLDSAMRMVFYPAVIGWTLLGVWITEVACRFAFVKEKVYEKQEKQLA</sequence>
<evidence type="ECO:0000256" key="9">
    <source>
        <dbReference type="SAM" id="Phobius"/>
    </source>
</evidence>
<evidence type="ECO:0000313" key="12">
    <source>
        <dbReference type="Proteomes" id="UP001501243"/>
    </source>
</evidence>
<keyword evidence="6" id="KW-0201">Cytochrome c-type biogenesis</keyword>
<organism evidence="11 12">
    <name type="scientific">Hymenobacter ginsengisoli</name>
    <dbReference type="NCBI Taxonomy" id="1051626"/>
    <lineage>
        <taxon>Bacteria</taxon>
        <taxon>Pseudomonadati</taxon>
        <taxon>Bacteroidota</taxon>
        <taxon>Cytophagia</taxon>
        <taxon>Cytophagales</taxon>
        <taxon>Hymenobacteraceae</taxon>
        <taxon>Hymenobacter</taxon>
    </lineage>
</organism>
<evidence type="ECO:0000256" key="7">
    <source>
        <dbReference type="ARBA" id="ARBA00022989"/>
    </source>
</evidence>
<evidence type="ECO:0000256" key="3">
    <source>
        <dbReference type="ARBA" id="ARBA00005840"/>
    </source>
</evidence>
<keyword evidence="5 9" id="KW-0812">Transmembrane</keyword>
<comment type="similarity">
    <text evidence="3">Belongs to the CcmC/CycZ/HelC family.</text>
</comment>
<evidence type="ECO:0000256" key="6">
    <source>
        <dbReference type="ARBA" id="ARBA00022748"/>
    </source>
</evidence>
<keyword evidence="7 9" id="KW-1133">Transmembrane helix</keyword>
<reference evidence="12" key="1">
    <citation type="journal article" date="2019" name="Int. J. Syst. Evol. Microbiol.">
        <title>The Global Catalogue of Microorganisms (GCM) 10K type strain sequencing project: providing services to taxonomists for standard genome sequencing and annotation.</title>
        <authorList>
            <consortium name="The Broad Institute Genomics Platform"/>
            <consortium name="The Broad Institute Genome Sequencing Center for Infectious Disease"/>
            <person name="Wu L."/>
            <person name="Ma J."/>
        </authorList>
    </citation>
    <scope>NUCLEOTIDE SEQUENCE [LARGE SCALE GENOMIC DNA]</scope>
    <source>
        <strain evidence="12">JCM 17841</strain>
    </source>
</reference>
<evidence type="ECO:0000256" key="2">
    <source>
        <dbReference type="ARBA" id="ARBA00004141"/>
    </source>
</evidence>
<accession>A0ABP8Q937</accession>